<dbReference type="Pfam" id="PF05380">
    <property type="entry name" value="Peptidase_A17"/>
    <property type="match status" value="1"/>
</dbReference>
<accession>A0A8J2NTK4</accession>
<dbReference type="InterPro" id="IPR001584">
    <property type="entry name" value="Integrase_cat-core"/>
</dbReference>
<proteinExistence type="predicted"/>
<sequence>MDDCMTGAKTITEALELQSQRLAVLKSSNFILRKWSSSEPAILAAVPEDFRETQIPLNFDHDETVKTLGMHWNAAADDFRFTFHPGPDKGKVTKRNVLSEIARLFDPLGLMAPITIRGKFIMQSLWKLKVDWDEALPAEMTQYWNAFRNDLLLSTKIRIPRCITCIDELSHELHGFSDASELAYAGVIYLRTVSTTGAVTVRLIAAKSKVAPLNKISLPRLELCGAELLANLMYVIQNALPVEISQVYGWTDSTIVKYWLMSPPHRWKTYVDNRVTTITKVMPPSCWSHIKGDLNPADLPTRGISAEDLEHHQLWWQPPFLQKGNIPKVSSHDNPESMDVAIQEEKRTVVSHVNVKYDTSMVTKYSSLGKLQRHSSWFLRFWKFLQLKNKDEIQKGPLTVRELQTTLTLWVRAAQRTIFAEEVLAVQNKMPLPRSSKLLTLSPMLDDNGLLRVGGRIDRAPLTFDERHPVMLPNAHHITRLIIENLHRSLKHAGCQLVLYHLQKKYWIIRGKSLVRKLINQCKVCVLHKAETMSQVMGNLPQHRVTPSRPFSHVGIDYAGPVLLRSWKGRKSKPLKAYIALFICCSTKAIHMELVSDMTSETFIQALHRFTARRGRPTHIYSDCGTNFIGANRELKEFLQFVKTQEHNDRVSRDLADKGIQWSFNPPGAPHMGGLWEAGVKSAKFHLRRCLGDTSLTFEEYCTLLCEVEACLNSRPLTPSSPDPTDLLPISPGHFLIGAPLEAIPEPDLCELKVSHLSRWQHVQQMSQHFWNRWSQEYLRQLQRRPKWNVEHPNLK</sequence>
<dbReference type="Pfam" id="PF17921">
    <property type="entry name" value="Integrase_H2C2"/>
    <property type="match status" value="1"/>
</dbReference>
<reference evidence="2" key="1">
    <citation type="submission" date="2021-06" db="EMBL/GenBank/DDBJ databases">
        <authorList>
            <person name="Hodson N. C."/>
            <person name="Mongue J. A."/>
            <person name="Jaron S. K."/>
        </authorList>
    </citation>
    <scope>NUCLEOTIDE SEQUENCE</scope>
</reference>
<dbReference type="InterPro" id="IPR040676">
    <property type="entry name" value="DUF5641"/>
</dbReference>
<dbReference type="OrthoDB" id="7550652at2759"/>
<evidence type="ECO:0000259" key="1">
    <source>
        <dbReference type="PROSITE" id="PS50994"/>
    </source>
</evidence>
<dbReference type="Proteomes" id="UP000708208">
    <property type="component" value="Unassembled WGS sequence"/>
</dbReference>
<feature type="domain" description="Integrase catalytic" evidence="1">
    <location>
        <begin position="546"/>
        <end position="740"/>
    </location>
</feature>
<dbReference type="InterPro" id="IPR008042">
    <property type="entry name" value="Retrotrans_Pao"/>
</dbReference>
<dbReference type="PROSITE" id="PS50994">
    <property type="entry name" value="INTEGRASE"/>
    <property type="match status" value="1"/>
</dbReference>
<gene>
    <name evidence="2" type="ORF">AFUS01_LOCUS14548</name>
</gene>
<name>A0A8J2NTK4_9HEXA</name>
<dbReference type="InterPro" id="IPR041588">
    <property type="entry name" value="Integrase_H2C2"/>
</dbReference>
<dbReference type="GO" id="GO:0015074">
    <property type="term" value="P:DNA integration"/>
    <property type="evidence" value="ECO:0007669"/>
    <property type="project" value="InterPro"/>
</dbReference>
<feature type="non-terminal residue" evidence="2">
    <location>
        <position position="796"/>
    </location>
</feature>
<evidence type="ECO:0000313" key="2">
    <source>
        <dbReference type="EMBL" id="CAG7725597.1"/>
    </source>
</evidence>
<keyword evidence="3" id="KW-1185">Reference proteome</keyword>
<evidence type="ECO:0000313" key="3">
    <source>
        <dbReference type="Proteomes" id="UP000708208"/>
    </source>
</evidence>
<organism evidence="2 3">
    <name type="scientific">Allacma fusca</name>
    <dbReference type="NCBI Taxonomy" id="39272"/>
    <lineage>
        <taxon>Eukaryota</taxon>
        <taxon>Metazoa</taxon>
        <taxon>Ecdysozoa</taxon>
        <taxon>Arthropoda</taxon>
        <taxon>Hexapoda</taxon>
        <taxon>Collembola</taxon>
        <taxon>Symphypleona</taxon>
        <taxon>Sminthuridae</taxon>
        <taxon>Allacma</taxon>
    </lineage>
</organism>
<comment type="caution">
    <text evidence="2">The sequence shown here is derived from an EMBL/GenBank/DDBJ whole genome shotgun (WGS) entry which is preliminary data.</text>
</comment>
<dbReference type="EMBL" id="CAJVCH010124196">
    <property type="protein sequence ID" value="CAG7725597.1"/>
    <property type="molecule type" value="Genomic_DNA"/>
</dbReference>
<protein>
    <recommendedName>
        <fullName evidence="1">Integrase catalytic domain-containing protein</fullName>
    </recommendedName>
</protein>
<dbReference type="PANTHER" id="PTHR47331">
    <property type="entry name" value="PHD-TYPE DOMAIN-CONTAINING PROTEIN"/>
    <property type="match status" value="1"/>
</dbReference>
<dbReference type="AlphaFoldDB" id="A0A8J2NTK4"/>
<dbReference type="Pfam" id="PF18701">
    <property type="entry name" value="DUF5641"/>
    <property type="match status" value="1"/>
</dbReference>